<feature type="region of interest" description="Disordered" evidence="4">
    <location>
        <begin position="1550"/>
        <end position="1572"/>
    </location>
</feature>
<dbReference type="InterPro" id="IPR008271">
    <property type="entry name" value="Ser/Thr_kinase_AS"/>
</dbReference>
<dbReference type="GO" id="GO:0005634">
    <property type="term" value="C:nucleus"/>
    <property type="evidence" value="ECO:0007669"/>
    <property type="project" value="TreeGrafter"/>
</dbReference>
<dbReference type="SMART" id="SM00220">
    <property type="entry name" value="S_TKc"/>
    <property type="match status" value="1"/>
</dbReference>
<evidence type="ECO:0000256" key="3">
    <source>
        <dbReference type="PROSITE-ProRule" id="PRU10141"/>
    </source>
</evidence>
<organism evidence="7 8">
    <name type="scientific">Anopheles minimus</name>
    <dbReference type="NCBI Taxonomy" id="112268"/>
    <lineage>
        <taxon>Eukaryota</taxon>
        <taxon>Metazoa</taxon>
        <taxon>Ecdysozoa</taxon>
        <taxon>Arthropoda</taxon>
        <taxon>Hexapoda</taxon>
        <taxon>Insecta</taxon>
        <taxon>Pterygota</taxon>
        <taxon>Neoptera</taxon>
        <taxon>Endopterygota</taxon>
        <taxon>Diptera</taxon>
        <taxon>Nematocera</taxon>
        <taxon>Culicoidea</taxon>
        <taxon>Culicidae</taxon>
        <taxon>Anophelinae</taxon>
        <taxon>Anopheles</taxon>
    </lineage>
</organism>
<keyword evidence="1 3" id="KW-0547">Nucleotide-binding</keyword>
<evidence type="ECO:0000259" key="6">
    <source>
        <dbReference type="PROSITE" id="PS50112"/>
    </source>
</evidence>
<dbReference type="InterPro" id="IPR011009">
    <property type="entry name" value="Kinase-like_dom_sf"/>
</dbReference>
<feature type="region of interest" description="Disordered" evidence="4">
    <location>
        <begin position="457"/>
        <end position="494"/>
    </location>
</feature>
<dbReference type="GO" id="GO:0035556">
    <property type="term" value="P:intracellular signal transduction"/>
    <property type="evidence" value="ECO:0007669"/>
    <property type="project" value="TreeGrafter"/>
</dbReference>
<reference evidence="7" key="2">
    <citation type="submission" date="2020-05" db="UniProtKB">
        <authorList>
            <consortium name="EnsemblMetazoa"/>
        </authorList>
    </citation>
    <scope>IDENTIFICATION</scope>
    <source>
        <strain evidence="7">MINIMUS1</strain>
    </source>
</reference>
<dbReference type="Pfam" id="PF13426">
    <property type="entry name" value="PAS_9"/>
    <property type="match status" value="1"/>
</dbReference>
<feature type="binding site" evidence="3">
    <location>
        <position position="839"/>
    </location>
    <ligand>
        <name>ATP</name>
        <dbReference type="ChEBI" id="CHEBI:30616"/>
    </ligand>
</feature>
<dbReference type="PANTHER" id="PTHR24346:SF51">
    <property type="entry name" value="PAS DOMAIN-CONTAINING SERINE_THREONINE-PROTEIN KINASE"/>
    <property type="match status" value="1"/>
</dbReference>
<name>A0A182WIX6_9DIPT</name>
<evidence type="ECO:0000256" key="4">
    <source>
        <dbReference type="SAM" id="MobiDB-lite"/>
    </source>
</evidence>
<evidence type="ECO:0000259" key="5">
    <source>
        <dbReference type="PROSITE" id="PS50011"/>
    </source>
</evidence>
<dbReference type="InterPro" id="IPR000014">
    <property type="entry name" value="PAS"/>
</dbReference>
<dbReference type="Gene3D" id="3.30.200.20">
    <property type="entry name" value="Phosphorylase Kinase, domain 1"/>
    <property type="match status" value="1"/>
</dbReference>
<evidence type="ECO:0000313" key="7">
    <source>
        <dbReference type="EnsemblMetazoa" id="AMIN010330-PA"/>
    </source>
</evidence>
<feature type="compositionally biased region" description="Low complexity" evidence="4">
    <location>
        <begin position="463"/>
        <end position="476"/>
    </location>
</feature>
<dbReference type="PROSITE" id="PS50011">
    <property type="entry name" value="PROTEIN_KINASE_DOM"/>
    <property type="match status" value="1"/>
</dbReference>
<dbReference type="EnsemblMetazoa" id="AMIN010330-RA">
    <property type="protein sequence ID" value="AMIN010330-PA"/>
    <property type="gene ID" value="AMIN010330"/>
</dbReference>
<accession>A0A182WIX6</accession>
<dbReference type="VEuPathDB" id="VectorBase:AMIN010330"/>
<dbReference type="InterPro" id="IPR017441">
    <property type="entry name" value="Protein_kinase_ATP_BS"/>
</dbReference>
<evidence type="ECO:0008006" key="9">
    <source>
        <dbReference type="Google" id="ProtNLM"/>
    </source>
</evidence>
<dbReference type="SUPFAM" id="SSF56112">
    <property type="entry name" value="Protein kinase-like (PK-like)"/>
    <property type="match status" value="1"/>
</dbReference>
<dbReference type="GO" id="GO:0004674">
    <property type="term" value="F:protein serine/threonine kinase activity"/>
    <property type="evidence" value="ECO:0007669"/>
    <property type="project" value="TreeGrafter"/>
</dbReference>
<feature type="region of interest" description="Disordered" evidence="4">
    <location>
        <begin position="1589"/>
        <end position="1608"/>
    </location>
</feature>
<feature type="region of interest" description="Disordered" evidence="4">
    <location>
        <begin position="1096"/>
        <end position="1130"/>
    </location>
</feature>
<dbReference type="Gene3D" id="3.30.450.20">
    <property type="entry name" value="PAS domain"/>
    <property type="match status" value="1"/>
</dbReference>
<dbReference type="GO" id="GO:0005829">
    <property type="term" value="C:cytosol"/>
    <property type="evidence" value="ECO:0007669"/>
    <property type="project" value="TreeGrafter"/>
</dbReference>
<dbReference type="STRING" id="112268.A0A182WIX6"/>
<evidence type="ECO:0000256" key="2">
    <source>
        <dbReference type="ARBA" id="ARBA00022840"/>
    </source>
</evidence>
<sequence length="1655" mass="181129">MDRQISIIVPGPNTLCNSFEANQSFPRVGRRSIRYGGQLSRVSLKSQINSPSQFLLGWHSMASMDRVRVDGSNGVRFTAFRPKGSCYPHGVSSPYNNSYIASTSESIGRLPKSDINPNKAVFTIDSKTSRILIVNRNACELLGYNSKELCEMEFTSLLLNKNKMHVSALAEGQLNSEDGTVIILSGKVVELCTKYDKNVAVSLWVRQIDTEGQRCLAVAEPVERRIAQVVIDQNGYIISADNEALLLFQLDSIEKFGGMDVTLLIPAIQLPDPDSSLVAKHIRKQKATGKTQDGVSFPLCLMIAHHETGTDTTDSGLSNPNATLYMVTIWVYTNLSGLLVIDENSVIESCNHHFSMLMFGIPQSKTIGEHITKLIPNFGQESDCLTRSRNATLSSLDNDESETETDHVELENNKGDFLQSALNDMKSSHCDNASPVMEPRKVCLDFTNVSHNGKRSFNSSAVGVPTTTLPGGPTADGPEEEQLAVSGSECATDQPANPYSIVVTSEKIIYVEDNSENNRNYANVSNAQNSHALKPCTSSLAPTPAAVVAGSITPSTNATASANASADGEEVANKFNSVLASEEYVNLSESDLLTPVNENSLCMNLLNSKNVSINVTKSPLYTSEDINVALLKDSTPASAPPVMVTPRFIKPYELAKGAGSLVTSTPDQHKRHSAGGINDLIRQMGISAKRLSYVDGKYRGEAIHYDGNVIDIIYTISSQMLPCGRKVYCIWISRDPESSYNNLEEANVTLTFNSITSTIDNSLGQPGKSANAAATVAAAGQSRPNSVSLVSQCEEEQVFGEYNKHYTTIKQIGKGAYGYVKLSYRNADRLLVISKFILKEKLCSNFMIATEDKKEIPMEIYLLTHVKHPNIVTVFDVFENEKFFQLVMEVHGSGMDLFEFIDRRPALTEKLGCYIFRQIANAVDYLHSLNILHRDIKDENIIIDQHFHVKLIDFGSATFMQEGKLFSTFYGTTEYCSPEVLAGNKYAGPELEMWSLGVTLYVLMFFENPFLDIEETLKSELIIPQEISSELEYVLLALLDKNPKTRITMKQLIGTEWLTQDINPSTFNFAQIVPCEPYEVNPEKYYNGQIYSSQTGLSTSPHSLSLVDDEDEGDDEDDEPHAHIDDSFVDPEELQDDEICPLSHDDEKPPEQSYEIYSVRESHAGTLLAKGIHNLSLQENIDTKSTASCTNQHTAKDSATVVDVIRTGNSNPCVTYREHSVPVVVSCCGGGILSDSSFVNIPTAVCADGDGEADRIGTIGKSISATSNSSPIVCVTDYLYKPSLFDCDVERVVPIDAATNAVPAVMPNTPSLLSLQGISSEEHLRQSNKRATGQSLCDSSCSTTPSFALPASSVLMCTMMPYTVLNSGDSCCSSSVTTMSSCCSFEDHHLHFHCQDNSTSSSAADTPTNCCSQELIQSQMCTNSTQPRKRTYDDSSSNLVLLNARHYAASSSSTSPCSSLTSSKSENNIFDGNFATFSSIYDVVSMDSVTDAGNVTAPDLSVMLPFHGCAINDLSLPPPLPPAAALQDVNVGQIEPGRWRIISIVVKSDQTQMQQHQPGQHKRGEGDEVPTSTKRTQCNVAMQVKQNKQGTNLQQCHRADGDESNSGERLADGCCAPHQLMVLVTVTEKDECNHTIDTDYESDTFEEEEQDIDDR</sequence>
<dbReference type="PANTHER" id="PTHR24346">
    <property type="entry name" value="MAP/MICROTUBULE AFFINITY-REGULATING KINASE"/>
    <property type="match status" value="1"/>
</dbReference>
<reference evidence="8" key="1">
    <citation type="submission" date="2013-03" db="EMBL/GenBank/DDBJ databases">
        <title>The Genome Sequence of Anopheles minimus MINIMUS1.</title>
        <authorList>
            <consortium name="The Broad Institute Genomics Platform"/>
            <person name="Neafsey D.E."/>
            <person name="Walton C."/>
            <person name="Walker B."/>
            <person name="Young S.K."/>
            <person name="Zeng Q."/>
            <person name="Gargeya S."/>
            <person name="Fitzgerald M."/>
            <person name="Haas B."/>
            <person name="Abouelleil A."/>
            <person name="Allen A.W."/>
            <person name="Alvarado L."/>
            <person name="Arachchi H.M."/>
            <person name="Berlin A.M."/>
            <person name="Chapman S.B."/>
            <person name="Gainer-Dewar J."/>
            <person name="Goldberg J."/>
            <person name="Griggs A."/>
            <person name="Gujja S."/>
            <person name="Hansen M."/>
            <person name="Howarth C."/>
            <person name="Imamovic A."/>
            <person name="Ireland A."/>
            <person name="Larimer J."/>
            <person name="McCowan C."/>
            <person name="Murphy C."/>
            <person name="Pearson M."/>
            <person name="Poon T.W."/>
            <person name="Priest M."/>
            <person name="Roberts A."/>
            <person name="Saif S."/>
            <person name="Shea T."/>
            <person name="Sisk P."/>
            <person name="Sykes S."/>
            <person name="Wortman J."/>
            <person name="Nusbaum C."/>
            <person name="Birren B."/>
        </authorList>
    </citation>
    <scope>NUCLEOTIDE SEQUENCE [LARGE SCALE GENOMIC DNA]</scope>
    <source>
        <strain evidence="8">MINIMUS1</strain>
    </source>
</reference>
<protein>
    <recommendedName>
        <fullName evidence="9">Protein kinase domain-containing protein</fullName>
    </recommendedName>
</protein>
<dbReference type="PROSITE" id="PS50112">
    <property type="entry name" value="PAS"/>
    <property type="match status" value="1"/>
</dbReference>
<feature type="domain" description="Protein kinase" evidence="5">
    <location>
        <begin position="806"/>
        <end position="1058"/>
    </location>
</feature>
<evidence type="ECO:0000313" key="8">
    <source>
        <dbReference type="Proteomes" id="UP000075920"/>
    </source>
</evidence>
<dbReference type="FunFam" id="3.30.450.20:FF:000059">
    <property type="entry name" value="PAS domain containing serine/threonine kinase"/>
    <property type="match status" value="1"/>
</dbReference>
<dbReference type="PROSITE" id="PS00107">
    <property type="entry name" value="PROTEIN_KINASE_ATP"/>
    <property type="match status" value="1"/>
</dbReference>
<feature type="domain" description="PAS" evidence="6">
    <location>
        <begin position="121"/>
        <end position="149"/>
    </location>
</feature>
<keyword evidence="8" id="KW-1185">Reference proteome</keyword>
<keyword evidence="2 3" id="KW-0067">ATP-binding</keyword>
<feature type="compositionally biased region" description="Acidic residues" evidence="4">
    <location>
        <begin position="1107"/>
        <end position="1119"/>
    </location>
</feature>
<dbReference type="InterPro" id="IPR000719">
    <property type="entry name" value="Prot_kinase_dom"/>
</dbReference>
<dbReference type="InterPro" id="IPR035965">
    <property type="entry name" value="PAS-like_dom_sf"/>
</dbReference>
<dbReference type="FunFam" id="1.10.510.10:FF:000351">
    <property type="entry name" value="PAS domain-containing serine/threonine-protein kinase"/>
    <property type="match status" value="1"/>
</dbReference>
<evidence type="ECO:0000256" key="1">
    <source>
        <dbReference type="ARBA" id="ARBA00022741"/>
    </source>
</evidence>
<dbReference type="Proteomes" id="UP000075920">
    <property type="component" value="Unassembled WGS sequence"/>
</dbReference>
<proteinExistence type="predicted"/>
<dbReference type="PROSITE" id="PS00108">
    <property type="entry name" value="PROTEIN_KINASE_ST"/>
    <property type="match status" value="1"/>
</dbReference>
<dbReference type="GO" id="GO:0045719">
    <property type="term" value="P:negative regulation of glycogen biosynthetic process"/>
    <property type="evidence" value="ECO:0007669"/>
    <property type="project" value="TreeGrafter"/>
</dbReference>
<dbReference type="Pfam" id="PF00069">
    <property type="entry name" value="Pkinase"/>
    <property type="match status" value="1"/>
</dbReference>
<dbReference type="Gene3D" id="1.10.510.10">
    <property type="entry name" value="Transferase(Phosphotransferase) domain 1"/>
    <property type="match status" value="1"/>
</dbReference>
<dbReference type="GO" id="GO:0005524">
    <property type="term" value="F:ATP binding"/>
    <property type="evidence" value="ECO:0007669"/>
    <property type="project" value="UniProtKB-UniRule"/>
</dbReference>
<dbReference type="SUPFAM" id="SSF55785">
    <property type="entry name" value="PYP-like sensor domain (PAS domain)"/>
    <property type="match status" value="1"/>
</dbReference>